<feature type="domain" description="HTH cro/C1-type" evidence="1">
    <location>
        <begin position="14"/>
        <end position="69"/>
    </location>
</feature>
<sequence length="199" mass="22324">MHRIEKNKNLKSNIRYLIKSRGETQVSLCVASGLTRTTIYNILEGKVSNVQHSTVRKISNFFGVSYEEIERIDFEERETLERSASIEGNMNPAAVPILKEGQLISCLDKPIGELVTRFPLTYYFGSAHNMVAVILEYRRYASYGAGDVLIVHKGCVNRVGDHLAYDTGTLRLSIVDGQSIESSGLCVIGYIVEERFNDL</sequence>
<dbReference type="PROSITE" id="PS50943">
    <property type="entry name" value="HTH_CROC1"/>
    <property type="match status" value="1"/>
</dbReference>
<dbReference type="EMBL" id="MF417880">
    <property type="protein sequence ID" value="ASN68690.1"/>
    <property type="molecule type" value="Genomic_DNA"/>
</dbReference>
<dbReference type="GO" id="GO:0003677">
    <property type="term" value="F:DNA binding"/>
    <property type="evidence" value="ECO:0007669"/>
    <property type="project" value="InterPro"/>
</dbReference>
<gene>
    <name evidence="2" type="ORF">9F5_3</name>
</gene>
<dbReference type="Gene3D" id="1.10.260.40">
    <property type="entry name" value="lambda repressor-like DNA-binding domains"/>
    <property type="match status" value="1"/>
</dbReference>
<dbReference type="Pfam" id="PF01381">
    <property type="entry name" value="HTH_3"/>
    <property type="match status" value="1"/>
</dbReference>
<protein>
    <recommendedName>
        <fullName evidence="1">HTH cro/C1-type domain-containing protein</fullName>
    </recommendedName>
</protein>
<reference evidence="2" key="1">
    <citation type="submission" date="2017-06" db="EMBL/GenBank/DDBJ databases">
        <title>Novel phages from South African skin metaviromes.</title>
        <authorList>
            <person name="van Zyl L.J."/>
            <person name="Abrahams Y."/>
            <person name="Stander E.A."/>
            <person name="Kirby B.M."/>
            <person name="Clavaud C."/>
            <person name="Farcet C."/>
            <person name="Breton L."/>
            <person name="Trindade M.I."/>
        </authorList>
    </citation>
    <scope>NUCLEOTIDE SEQUENCE</scope>
</reference>
<evidence type="ECO:0000259" key="1">
    <source>
        <dbReference type="PROSITE" id="PS50943"/>
    </source>
</evidence>
<dbReference type="SUPFAM" id="SSF47413">
    <property type="entry name" value="lambda repressor-like DNA-binding domains"/>
    <property type="match status" value="1"/>
</dbReference>
<dbReference type="InterPro" id="IPR001387">
    <property type="entry name" value="Cro/C1-type_HTH"/>
</dbReference>
<dbReference type="SMART" id="SM00530">
    <property type="entry name" value="HTH_XRE"/>
    <property type="match status" value="1"/>
</dbReference>
<name>A0A2H4J122_9CAUD</name>
<organism evidence="2">
    <name type="scientific">uncultured Caudovirales phage</name>
    <dbReference type="NCBI Taxonomy" id="2100421"/>
    <lineage>
        <taxon>Viruses</taxon>
        <taxon>Duplodnaviria</taxon>
        <taxon>Heunggongvirae</taxon>
        <taxon>Uroviricota</taxon>
        <taxon>Caudoviricetes</taxon>
        <taxon>Peduoviridae</taxon>
        <taxon>Maltschvirus</taxon>
        <taxon>Maltschvirus maltsch</taxon>
    </lineage>
</organism>
<evidence type="ECO:0000313" key="2">
    <source>
        <dbReference type="EMBL" id="ASN68690.1"/>
    </source>
</evidence>
<proteinExistence type="predicted"/>
<accession>A0A2H4J122</accession>
<dbReference type="InterPro" id="IPR010982">
    <property type="entry name" value="Lambda_DNA-bd_dom_sf"/>
</dbReference>